<accession>A0AA88IQP6</accession>
<dbReference type="Proteomes" id="UP001187415">
    <property type="component" value="Unassembled WGS sequence"/>
</dbReference>
<dbReference type="PANTHER" id="PTHR31020:SF1">
    <property type="entry name" value="TRANSMEMBRANE PROTEIN 174"/>
    <property type="match status" value="1"/>
</dbReference>
<dbReference type="AlphaFoldDB" id="A0AA88IQP6"/>
<feature type="transmembrane region" description="Helical" evidence="2">
    <location>
        <begin position="81"/>
        <end position="98"/>
    </location>
</feature>
<sequence length="226" mass="24050">MEHGAAAETSRPRNPPALISDSTQTVAPAPRPHQPDDVLAAQKIGATLLFCGVGLALVGVTYTTLGWSYYQASARFEWTQLLGPILIFVGGTFVLSSLCKFSSISRCSCQQQRDEEPLVAAVMQQNSRGRCFTTSGGNEPASPTLCCPPVDIVITKELHQVLDFHVGGIRAAPLSHDAKVDTSEDGGGSRIEETENKGGRGGTWSPPPAYEDIYPSCDKPCVTSVS</sequence>
<gene>
    <name evidence="3" type="ORF">Q5P01_024293</name>
</gene>
<comment type="caution">
    <text evidence="3">The sequence shown here is derived from an EMBL/GenBank/DDBJ whole genome shotgun (WGS) entry which is preliminary data.</text>
</comment>
<organism evidence="3 4">
    <name type="scientific">Channa striata</name>
    <name type="common">Snakehead murrel</name>
    <name type="synonym">Ophicephalus striatus</name>
    <dbReference type="NCBI Taxonomy" id="64152"/>
    <lineage>
        <taxon>Eukaryota</taxon>
        <taxon>Metazoa</taxon>
        <taxon>Chordata</taxon>
        <taxon>Craniata</taxon>
        <taxon>Vertebrata</taxon>
        <taxon>Euteleostomi</taxon>
        <taxon>Actinopterygii</taxon>
        <taxon>Neopterygii</taxon>
        <taxon>Teleostei</taxon>
        <taxon>Neoteleostei</taxon>
        <taxon>Acanthomorphata</taxon>
        <taxon>Anabantaria</taxon>
        <taxon>Anabantiformes</taxon>
        <taxon>Channoidei</taxon>
        <taxon>Channidae</taxon>
        <taxon>Channa</taxon>
    </lineage>
</organism>
<evidence type="ECO:0000256" key="2">
    <source>
        <dbReference type="SAM" id="Phobius"/>
    </source>
</evidence>
<feature type="transmembrane region" description="Helical" evidence="2">
    <location>
        <begin position="44"/>
        <end position="69"/>
    </location>
</feature>
<evidence type="ECO:0000313" key="3">
    <source>
        <dbReference type="EMBL" id="KAK2818732.1"/>
    </source>
</evidence>
<feature type="region of interest" description="Disordered" evidence="1">
    <location>
        <begin position="177"/>
        <end position="211"/>
    </location>
</feature>
<feature type="region of interest" description="Disordered" evidence="1">
    <location>
        <begin position="1"/>
        <end position="34"/>
    </location>
</feature>
<dbReference type="Pfam" id="PF15029">
    <property type="entry name" value="TMEM174"/>
    <property type="match status" value="1"/>
</dbReference>
<protein>
    <recommendedName>
        <fullName evidence="5">Transmembrane protein 174</fullName>
    </recommendedName>
</protein>
<evidence type="ECO:0000313" key="4">
    <source>
        <dbReference type="Proteomes" id="UP001187415"/>
    </source>
</evidence>
<keyword evidence="4" id="KW-1185">Reference proteome</keyword>
<name>A0AA88IQP6_CHASR</name>
<keyword evidence="2" id="KW-1133">Transmembrane helix</keyword>
<evidence type="ECO:0000256" key="1">
    <source>
        <dbReference type="SAM" id="MobiDB-lite"/>
    </source>
</evidence>
<evidence type="ECO:0008006" key="5">
    <source>
        <dbReference type="Google" id="ProtNLM"/>
    </source>
</evidence>
<reference evidence="3" key="1">
    <citation type="submission" date="2023-07" db="EMBL/GenBank/DDBJ databases">
        <title>Chromosome-level Genome Assembly of Striped Snakehead (Channa striata).</title>
        <authorList>
            <person name="Liu H."/>
        </authorList>
    </citation>
    <scope>NUCLEOTIDE SEQUENCE</scope>
    <source>
        <strain evidence="3">Gz</strain>
        <tissue evidence="3">Muscle</tissue>
    </source>
</reference>
<dbReference type="InterPro" id="IPR027835">
    <property type="entry name" value="TMEM174"/>
</dbReference>
<dbReference type="EMBL" id="JAUPFM010000020">
    <property type="protein sequence ID" value="KAK2818732.1"/>
    <property type="molecule type" value="Genomic_DNA"/>
</dbReference>
<keyword evidence="2" id="KW-0812">Transmembrane</keyword>
<dbReference type="PANTHER" id="PTHR31020">
    <property type="entry name" value="TRANSMEMBRANE PROTEIN 174"/>
    <property type="match status" value="1"/>
</dbReference>
<keyword evidence="2" id="KW-0472">Membrane</keyword>
<proteinExistence type="predicted"/>